<feature type="region of interest" description="Disordered" evidence="1">
    <location>
        <begin position="49"/>
        <end position="78"/>
    </location>
</feature>
<keyword evidence="3" id="KW-1185">Reference proteome</keyword>
<dbReference type="Proteomes" id="UP000030671">
    <property type="component" value="Unassembled WGS sequence"/>
</dbReference>
<evidence type="ECO:0000313" key="2">
    <source>
        <dbReference type="EMBL" id="ETW85414.1"/>
    </source>
</evidence>
<dbReference type="EMBL" id="KI925455">
    <property type="protein sequence ID" value="ETW85414.1"/>
    <property type="molecule type" value="Genomic_DNA"/>
</dbReference>
<dbReference type="InParanoid" id="W4KI91"/>
<dbReference type="AlphaFoldDB" id="W4KI91"/>
<name>W4KI91_HETIT</name>
<feature type="compositionally biased region" description="Basic residues" evidence="1">
    <location>
        <begin position="55"/>
        <end position="67"/>
    </location>
</feature>
<reference evidence="2 3" key="1">
    <citation type="journal article" date="2012" name="New Phytol.">
        <title>Insight into trade-off between wood decay and parasitism from the genome of a fungal forest pathogen.</title>
        <authorList>
            <person name="Olson A."/>
            <person name="Aerts A."/>
            <person name="Asiegbu F."/>
            <person name="Belbahri L."/>
            <person name="Bouzid O."/>
            <person name="Broberg A."/>
            <person name="Canback B."/>
            <person name="Coutinho P.M."/>
            <person name="Cullen D."/>
            <person name="Dalman K."/>
            <person name="Deflorio G."/>
            <person name="van Diepen L.T."/>
            <person name="Dunand C."/>
            <person name="Duplessis S."/>
            <person name="Durling M."/>
            <person name="Gonthier P."/>
            <person name="Grimwood J."/>
            <person name="Fossdal C.G."/>
            <person name="Hansson D."/>
            <person name="Henrissat B."/>
            <person name="Hietala A."/>
            <person name="Himmelstrand K."/>
            <person name="Hoffmeister D."/>
            <person name="Hogberg N."/>
            <person name="James T.Y."/>
            <person name="Karlsson M."/>
            <person name="Kohler A."/>
            <person name="Kues U."/>
            <person name="Lee Y.H."/>
            <person name="Lin Y.C."/>
            <person name="Lind M."/>
            <person name="Lindquist E."/>
            <person name="Lombard V."/>
            <person name="Lucas S."/>
            <person name="Lunden K."/>
            <person name="Morin E."/>
            <person name="Murat C."/>
            <person name="Park J."/>
            <person name="Raffaello T."/>
            <person name="Rouze P."/>
            <person name="Salamov A."/>
            <person name="Schmutz J."/>
            <person name="Solheim H."/>
            <person name="Stahlberg J."/>
            <person name="Velez H."/>
            <person name="de Vries R.P."/>
            <person name="Wiebenga A."/>
            <person name="Woodward S."/>
            <person name="Yakovlev I."/>
            <person name="Garbelotto M."/>
            <person name="Martin F."/>
            <person name="Grigoriev I.V."/>
            <person name="Stenlid J."/>
        </authorList>
    </citation>
    <scope>NUCLEOTIDE SEQUENCE [LARGE SCALE GENOMIC DNA]</scope>
    <source>
        <strain evidence="2 3">TC 32-1</strain>
    </source>
</reference>
<dbReference type="HOGENOM" id="CLU_2622317_0_0_1"/>
<organism evidence="2 3">
    <name type="scientific">Heterobasidion irregulare (strain TC 32-1)</name>
    <dbReference type="NCBI Taxonomy" id="747525"/>
    <lineage>
        <taxon>Eukaryota</taxon>
        <taxon>Fungi</taxon>
        <taxon>Dikarya</taxon>
        <taxon>Basidiomycota</taxon>
        <taxon>Agaricomycotina</taxon>
        <taxon>Agaricomycetes</taxon>
        <taxon>Russulales</taxon>
        <taxon>Bondarzewiaceae</taxon>
        <taxon>Heterobasidion</taxon>
        <taxon>Heterobasidion annosum species complex</taxon>
    </lineage>
</organism>
<accession>W4KI91</accession>
<sequence>MSCSTPRRGGGLENRLLKYSFSHGLQLSSNPPWFLHTLSGPLLTPLKSTVDGNHGRRHRPTGFLRRHGGNDSQPVLCA</sequence>
<dbReference type="RefSeq" id="XP_009542277.1">
    <property type="nucleotide sequence ID" value="XM_009543982.1"/>
</dbReference>
<dbReference type="GeneID" id="20668152"/>
<evidence type="ECO:0000256" key="1">
    <source>
        <dbReference type="SAM" id="MobiDB-lite"/>
    </source>
</evidence>
<proteinExistence type="predicted"/>
<dbReference type="KEGG" id="hir:HETIRDRAFT_168373"/>
<protein>
    <submittedName>
        <fullName evidence="2">Uncharacterized protein</fullName>
    </submittedName>
</protein>
<evidence type="ECO:0000313" key="3">
    <source>
        <dbReference type="Proteomes" id="UP000030671"/>
    </source>
</evidence>
<gene>
    <name evidence="2" type="ORF">HETIRDRAFT_168373</name>
</gene>